<evidence type="ECO:0000313" key="2">
    <source>
        <dbReference type="EMBL" id="RLP81087.1"/>
    </source>
</evidence>
<dbReference type="Proteomes" id="UP000269692">
    <property type="component" value="Unassembled WGS sequence"/>
</dbReference>
<sequence>MDAQQDAIRRLTQPGPAAPERIASAVGALRRLDFTLAPGLTINAAIAGPLLKAGITAAQVELSGGAFGPFTYVMPAGTQDAVHAAWYSAPVSPRGLTRLEAGNVTFGRREGSPFIHCHAFWIEPDGTRHGGHVMPHEAVVAEPIAARAFGTADVETTADFDPETNFTLFTPHQVRAAQGGPRIAFARVRPNTEISGAVEELCRRHGFAVGRVRGSVGSLVGARFSDRGPLNDYATEVFVRDGVIAPDAAGALKARLDIAMVGMSGVLAEGRLVHGANGVCITFELAVEEVAPGAV</sequence>
<protein>
    <submittedName>
        <fullName evidence="2">DUF296 domain-containing protein</fullName>
    </submittedName>
</protein>
<organism evidence="2 3">
    <name type="scientific">Xanthobacter tagetidis</name>
    <dbReference type="NCBI Taxonomy" id="60216"/>
    <lineage>
        <taxon>Bacteria</taxon>
        <taxon>Pseudomonadati</taxon>
        <taxon>Pseudomonadota</taxon>
        <taxon>Alphaproteobacteria</taxon>
        <taxon>Hyphomicrobiales</taxon>
        <taxon>Xanthobacteraceae</taxon>
        <taxon>Xanthobacter</taxon>
    </lineage>
</organism>
<dbReference type="Gene3D" id="3.30.1330.80">
    <property type="entry name" value="Hypothetical protein, similar to alpha- acetolactate decarboxylase, domain 2"/>
    <property type="match status" value="1"/>
</dbReference>
<comment type="caution">
    <text evidence="2">The sequence shown here is derived from an EMBL/GenBank/DDBJ whole genome shotgun (WGS) entry which is preliminary data.</text>
</comment>
<dbReference type="AlphaFoldDB" id="A0A3L7ALD8"/>
<evidence type="ECO:0000313" key="3">
    <source>
        <dbReference type="Proteomes" id="UP000269692"/>
    </source>
</evidence>
<accession>A0A3L7ALD8</accession>
<proteinExistence type="predicted"/>
<reference evidence="2 3" key="1">
    <citation type="submission" date="2018-10" db="EMBL/GenBank/DDBJ databases">
        <title>Xanthobacter tagetidis genome sequencing and assembly.</title>
        <authorList>
            <person name="Maclea K.S."/>
            <person name="Goen A.E."/>
            <person name="Fatima S.A."/>
        </authorList>
    </citation>
    <scope>NUCLEOTIDE SEQUENCE [LARGE SCALE GENOMIC DNA]</scope>
    <source>
        <strain evidence="2 3">ATCC 700314</strain>
    </source>
</reference>
<feature type="domain" description="PPC" evidence="1">
    <location>
        <begin position="26"/>
        <end position="172"/>
    </location>
</feature>
<dbReference type="PROSITE" id="PS51742">
    <property type="entry name" value="PPC"/>
    <property type="match status" value="1"/>
</dbReference>
<gene>
    <name evidence="2" type="ORF">D9R14_03585</name>
</gene>
<evidence type="ECO:0000259" key="1">
    <source>
        <dbReference type="PROSITE" id="PS51742"/>
    </source>
</evidence>
<keyword evidence="3" id="KW-1185">Reference proteome</keyword>
<dbReference type="RefSeq" id="WP_121621939.1">
    <property type="nucleotide sequence ID" value="NZ_JACIIW010000003.1"/>
</dbReference>
<name>A0A3L7ALD8_9HYPH</name>
<dbReference type="InterPro" id="IPR005175">
    <property type="entry name" value="PPC_dom"/>
</dbReference>
<dbReference type="OrthoDB" id="8720942at2"/>
<dbReference type="EMBL" id="RCTF01000002">
    <property type="protein sequence ID" value="RLP81087.1"/>
    <property type="molecule type" value="Genomic_DNA"/>
</dbReference>
<dbReference type="SUPFAM" id="SSF117856">
    <property type="entry name" value="AF0104/ALDC/Ptd012-like"/>
    <property type="match status" value="2"/>
</dbReference>